<keyword evidence="6" id="KW-1185">Reference proteome</keyword>
<reference evidence="5 6" key="1">
    <citation type="submission" date="2016-11" db="EMBL/GenBank/DDBJ databases">
        <title>The macronuclear genome of Stentor coeruleus: a giant cell with tiny introns.</title>
        <authorList>
            <person name="Slabodnick M."/>
            <person name="Ruby J.G."/>
            <person name="Reiff S.B."/>
            <person name="Swart E.C."/>
            <person name="Gosai S."/>
            <person name="Prabakaran S."/>
            <person name="Witkowska E."/>
            <person name="Larue G.E."/>
            <person name="Fisher S."/>
            <person name="Freeman R.M."/>
            <person name="Gunawardena J."/>
            <person name="Chu W."/>
            <person name="Stover N.A."/>
            <person name="Gregory B.D."/>
            <person name="Nowacki M."/>
            <person name="Derisi J."/>
            <person name="Roy S.W."/>
            <person name="Marshall W.F."/>
            <person name="Sood P."/>
        </authorList>
    </citation>
    <scope>NUCLEOTIDE SEQUENCE [LARGE SCALE GENOMIC DNA]</scope>
    <source>
        <strain evidence="5">WM001</strain>
    </source>
</reference>
<dbReference type="AlphaFoldDB" id="A0A1R2AP35"/>
<dbReference type="Proteomes" id="UP000187209">
    <property type="component" value="Unassembled WGS sequence"/>
</dbReference>
<name>A0A1R2AP35_9CILI</name>
<organism evidence="5 6">
    <name type="scientific">Stentor coeruleus</name>
    <dbReference type="NCBI Taxonomy" id="5963"/>
    <lineage>
        <taxon>Eukaryota</taxon>
        <taxon>Sar</taxon>
        <taxon>Alveolata</taxon>
        <taxon>Ciliophora</taxon>
        <taxon>Postciliodesmatophora</taxon>
        <taxon>Heterotrichea</taxon>
        <taxon>Heterotrichida</taxon>
        <taxon>Stentoridae</taxon>
        <taxon>Stentor</taxon>
    </lineage>
</organism>
<dbReference type="Gene3D" id="1.10.10.1760">
    <property type="entry name" value="60S ribosomal protein L36"/>
    <property type="match status" value="1"/>
</dbReference>
<dbReference type="GO" id="GO:0006412">
    <property type="term" value="P:translation"/>
    <property type="evidence" value="ECO:0007669"/>
    <property type="project" value="InterPro"/>
</dbReference>
<evidence type="ECO:0008006" key="7">
    <source>
        <dbReference type="Google" id="ProtNLM"/>
    </source>
</evidence>
<evidence type="ECO:0000256" key="3">
    <source>
        <dbReference type="ARBA" id="ARBA00023274"/>
    </source>
</evidence>
<evidence type="ECO:0000313" key="6">
    <source>
        <dbReference type="Proteomes" id="UP000187209"/>
    </source>
</evidence>
<comment type="similarity">
    <text evidence="1">Belongs to the eukaryotic ribosomal protein eL36 family.</text>
</comment>
<dbReference type="InterPro" id="IPR038097">
    <property type="entry name" value="Ribosomal_eL36_sf"/>
</dbReference>
<evidence type="ECO:0000256" key="1">
    <source>
        <dbReference type="ARBA" id="ARBA00006509"/>
    </source>
</evidence>
<accession>A0A1R2AP35</accession>
<gene>
    <name evidence="5" type="ORF">SteCoe_36948</name>
</gene>
<dbReference type="GO" id="GO:1990904">
    <property type="term" value="C:ribonucleoprotein complex"/>
    <property type="evidence" value="ECO:0007669"/>
    <property type="project" value="UniProtKB-KW"/>
</dbReference>
<dbReference type="FunFam" id="1.10.10.1760:FF:000001">
    <property type="entry name" value="60S ribosomal protein L36"/>
    <property type="match status" value="1"/>
</dbReference>
<keyword evidence="2" id="KW-0689">Ribosomal protein</keyword>
<dbReference type="OrthoDB" id="302801at2759"/>
<protein>
    <recommendedName>
        <fullName evidence="7">60S ribosomal protein L36</fullName>
    </recommendedName>
</protein>
<comment type="caution">
    <text evidence="5">The sequence shown here is derived from an EMBL/GenBank/DDBJ whole genome shotgun (WGS) entry which is preliminary data.</text>
</comment>
<dbReference type="PANTHER" id="PTHR10114">
    <property type="entry name" value="60S RIBOSOMAL PROTEIN L36"/>
    <property type="match status" value="1"/>
</dbReference>
<dbReference type="GO" id="GO:0005840">
    <property type="term" value="C:ribosome"/>
    <property type="evidence" value="ECO:0007669"/>
    <property type="project" value="UniProtKB-KW"/>
</dbReference>
<dbReference type="InterPro" id="IPR000509">
    <property type="entry name" value="Ribosomal_eL36"/>
</dbReference>
<evidence type="ECO:0000256" key="2">
    <source>
        <dbReference type="ARBA" id="ARBA00022980"/>
    </source>
</evidence>
<keyword evidence="3" id="KW-0687">Ribonucleoprotein</keyword>
<feature type="region of interest" description="Disordered" evidence="4">
    <location>
        <begin position="1"/>
        <end position="32"/>
    </location>
</feature>
<evidence type="ECO:0000313" key="5">
    <source>
        <dbReference type="EMBL" id="OMJ66267.1"/>
    </source>
</evidence>
<evidence type="ECO:0000256" key="4">
    <source>
        <dbReference type="SAM" id="MobiDB-lite"/>
    </source>
</evidence>
<dbReference type="Pfam" id="PF01158">
    <property type="entry name" value="Ribosomal_L36e"/>
    <property type="match status" value="1"/>
</dbReference>
<dbReference type="GO" id="GO:0003735">
    <property type="term" value="F:structural constituent of ribosome"/>
    <property type="evidence" value="ECO:0007669"/>
    <property type="project" value="InterPro"/>
</dbReference>
<dbReference type="EMBL" id="MPUH01001767">
    <property type="protein sequence ID" value="OMJ66267.1"/>
    <property type="molecule type" value="Genomic_DNA"/>
</dbReference>
<feature type="compositionally biased region" description="Basic residues" evidence="4">
    <location>
        <begin position="1"/>
        <end position="16"/>
    </location>
</feature>
<sequence length="107" mass="12240">MARPGKAPKKAKKLTKGHAVTKLAKVSKPSYRKGRLSKRTALVRSVIREVTGFAPYERKVIELLQAGSTKDEKKALKVAKKRLGTHKRGVNKREYMRMIMQKMRHKN</sequence>
<proteinExistence type="inferred from homology"/>